<sequence length="118" mass="13598">MARNKPNDESYSSEQPLINRAIEILYGKWRLPIILLLGQKTLRYTELKDQLPSVSDRVLAKDLRALTTLGVVQRKVYAEVPPRVEYTLTERGRLALPIFIQLKEIGRIFSTSSDDHFN</sequence>
<dbReference type="Proteomes" id="UP000502756">
    <property type="component" value="Chromosome"/>
</dbReference>
<keyword evidence="2" id="KW-0238">DNA-binding</keyword>
<evidence type="ECO:0000313" key="6">
    <source>
        <dbReference type="Proteomes" id="UP000502756"/>
    </source>
</evidence>
<evidence type="ECO:0000259" key="4">
    <source>
        <dbReference type="PROSITE" id="PS51118"/>
    </source>
</evidence>
<dbReference type="InterPro" id="IPR002577">
    <property type="entry name" value="HTH_HxlR"/>
</dbReference>
<keyword evidence="6" id="KW-1185">Reference proteome</keyword>
<feature type="domain" description="HTH hxlR-type" evidence="4">
    <location>
        <begin position="15"/>
        <end position="114"/>
    </location>
</feature>
<dbReference type="KEGG" id="stae:HNV11_21115"/>
<reference evidence="5 6" key="1">
    <citation type="submission" date="2020-05" db="EMBL/GenBank/DDBJ databases">
        <title>Genome sequencing of Spirosoma sp. TS118.</title>
        <authorList>
            <person name="Lee J.-H."/>
            <person name="Jeong S."/>
            <person name="Zhao L."/>
            <person name="Jung J.-H."/>
            <person name="Kim M.-K."/>
            <person name="Lim S."/>
        </authorList>
    </citation>
    <scope>NUCLEOTIDE SEQUENCE [LARGE SCALE GENOMIC DNA]</scope>
    <source>
        <strain evidence="5 6">TS118</strain>
    </source>
</reference>
<accession>A0A6M5YFA8</accession>
<dbReference type="AlphaFoldDB" id="A0A6M5YFA8"/>
<dbReference type="Pfam" id="PF01638">
    <property type="entry name" value="HxlR"/>
    <property type="match status" value="1"/>
</dbReference>
<evidence type="ECO:0000313" key="5">
    <source>
        <dbReference type="EMBL" id="QJW91702.1"/>
    </source>
</evidence>
<evidence type="ECO:0000256" key="2">
    <source>
        <dbReference type="ARBA" id="ARBA00023125"/>
    </source>
</evidence>
<dbReference type="PANTHER" id="PTHR33204">
    <property type="entry name" value="TRANSCRIPTIONAL REGULATOR, MARR FAMILY"/>
    <property type="match status" value="1"/>
</dbReference>
<dbReference type="EMBL" id="CP053435">
    <property type="protein sequence ID" value="QJW91702.1"/>
    <property type="molecule type" value="Genomic_DNA"/>
</dbReference>
<dbReference type="GO" id="GO:0003677">
    <property type="term" value="F:DNA binding"/>
    <property type="evidence" value="ECO:0007669"/>
    <property type="project" value="UniProtKB-KW"/>
</dbReference>
<dbReference type="Gene3D" id="1.10.10.10">
    <property type="entry name" value="Winged helix-like DNA-binding domain superfamily/Winged helix DNA-binding domain"/>
    <property type="match status" value="1"/>
</dbReference>
<name>A0A6M5YFA8_9BACT</name>
<evidence type="ECO:0000256" key="1">
    <source>
        <dbReference type="ARBA" id="ARBA00023015"/>
    </source>
</evidence>
<evidence type="ECO:0000256" key="3">
    <source>
        <dbReference type="ARBA" id="ARBA00023163"/>
    </source>
</evidence>
<protein>
    <submittedName>
        <fullName evidence="5">Helix-turn-helix transcriptional regulator</fullName>
    </submittedName>
</protein>
<organism evidence="5 6">
    <name type="scientific">Spirosoma taeanense</name>
    <dbReference type="NCBI Taxonomy" id="2735870"/>
    <lineage>
        <taxon>Bacteria</taxon>
        <taxon>Pseudomonadati</taxon>
        <taxon>Bacteroidota</taxon>
        <taxon>Cytophagia</taxon>
        <taxon>Cytophagales</taxon>
        <taxon>Cytophagaceae</taxon>
        <taxon>Spirosoma</taxon>
    </lineage>
</organism>
<keyword evidence="1" id="KW-0805">Transcription regulation</keyword>
<dbReference type="SUPFAM" id="SSF46785">
    <property type="entry name" value="Winged helix' DNA-binding domain"/>
    <property type="match status" value="1"/>
</dbReference>
<proteinExistence type="predicted"/>
<dbReference type="RefSeq" id="WP_171741548.1">
    <property type="nucleotide sequence ID" value="NZ_CP053435.1"/>
</dbReference>
<dbReference type="InterPro" id="IPR036390">
    <property type="entry name" value="WH_DNA-bd_sf"/>
</dbReference>
<dbReference type="PROSITE" id="PS51118">
    <property type="entry name" value="HTH_HXLR"/>
    <property type="match status" value="1"/>
</dbReference>
<dbReference type="InterPro" id="IPR036388">
    <property type="entry name" value="WH-like_DNA-bd_sf"/>
</dbReference>
<gene>
    <name evidence="5" type="ORF">HNV11_21115</name>
</gene>
<keyword evidence="3" id="KW-0804">Transcription</keyword>